<name>A0A9W7T9I3_TRIRA</name>
<gene>
    <name evidence="1" type="ORF">IRJ41_025954</name>
</gene>
<dbReference type="SUPFAM" id="SSF63829">
    <property type="entry name" value="Calcium-dependent phosphotriesterase"/>
    <property type="match status" value="1"/>
</dbReference>
<comment type="caution">
    <text evidence="1">The sequence shown here is derived from an EMBL/GenBank/DDBJ whole genome shotgun (WGS) entry which is preliminary data.</text>
</comment>
<dbReference type="AlphaFoldDB" id="A0A9W7T9I3"/>
<proteinExistence type="predicted"/>
<dbReference type="EMBL" id="JAFHDT010000023">
    <property type="protein sequence ID" value="KAI7792944.1"/>
    <property type="molecule type" value="Genomic_DNA"/>
</dbReference>
<dbReference type="GO" id="GO:0012505">
    <property type="term" value="C:endomembrane system"/>
    <property type="evidence" value="ECO:0007669"/>
    <property type="project" value="TreeGrafter"/>
</dbReference>
<feature type="non-terminal residue" evidence="1">
    <location>
        <position position="1"/>
    </location>
</feature>
<evidence type="ECO:0000313" key="2">
    <source>
        <dbReference type="Proteomes" id="UP001059041"/>
    </source>
</evidence>
<dbReference type="InterPro" id="IPR011042">
    <property type="entry name" value="6-blade_b-propeller_TolB-like"/>
</dbReference>
<evidence type="ECO:0000313" key="1">
    <source>
        <dbReference type="EMBL" id="KAI7792944.1"/>
    </source>
</evidence>
<dbReference type="Proteomes" id="UP001059041">
    <property type="component" value="Linkage Group LG23"/>
</dbReference>
<dbReference type="GO" id="GO:0004064">
    <property type="term" value="F:arylesterase activity"/>
    <property type="evidence" value="ECO:0007669"/>
    <property type="project" value="TreeGrafter"/>
</dbReference>
<organism evidence="1 2">
    <name type="scientific">Triplophysa rosa</name>
    <name type="common">Cave loach</name>
    <dbReference type="NCBI Taxonomy" id="992332"/>
    <lineage>
        <taxon>Eukaryota</taxon>
        <taxon>Metazoa</taxon>
        <taxon>Chordata</taxon>
        <taxon>Craniata</taxon>
        <taxon>Vertebrata</taxon>
        <taxon>Euteleostomi</taxon>
        <taxon>Actinopterygii</taxon>
        <taxon>Neopterygii</taxon>
        <taxon>Teleostei</taxon>
        <taxon>Ostariophysi</taxon>
        <taxon>Cypriniformes</taxon>
        <taxon>Nemacheilidae</taxon>
        <taxon>Triplophysa</taxon>
    </lineage>
</organism>
<reference evidence="1" key="1">
    <citation type="submission" date="2021-02" db="EMBL/GenBank/DDBJ databases">
        <title>Comparative genomics reveals that relaxation of natural selection precedes convergent phenotypic evolution of cavefish.</title>
        <authorList>
            <person name="Peng Z."/>
        </authorList>
    </citation>
    <scope>NUCLEOTIDE SEQUENCE</scope>
    <source>
        <tissue evidence="1">Muscle</tissue>
    </source>
</reference>
<dbReference type="PANTHER" id="PTHR10426:SF130">
    <property type="entry name" value="ADIPOCYTE PLASMA MEMBRANE-ASSOCIATED PROTEIN"/>
    <property type="match status" value="1"/>
</dbReference>
<sequence length="160" mass="17639">LCKGMLSMVSKAARRSNSTSNEMEPRSDATCKSFIETDEKRRETHKKASSHLTVDCRPHKQNLTYVRARSSLAVYSLEVHSGTVELNRSPEHEHSCGRPLGIRVGPNGTLFVADAYLGLFEVNPVTGDVKSLLSTGRMIGGRRLGFVNDLDITQDEGVLH</sequence>
<keyword evidence="2" id="KW-1185">Reference proteome</keyword>
<accession>A0A9W7T9I3</accession>
<dbReference type="Gene3D" id="2.120.10.30">
    <property type="entry name" value="TolB, C-terminal domain"/>
    <property type="match status" value="1"/>
</dbReference>
<protein>
    <submittedName>
        <fullName evidence="1">Adipocyte plasma membrane-associated protein</fullName>
    </submittedName>
</protein>
<dbReference type="PANTHER" id="PTHR10426">
    <property type="entry name" value="STRICTOSIDINE SYNTHASE-RELATED"/>
    <property type="match status" value="1"/>
</dbReference>